<dbReference type="FunFam" id="3.40.50.1820:FF:000003">
    <property type="entry name" value="Dipeptidyl peptidase 4"/>
    <property type="match status" value="1"/>
</dbReference>
<dbReference type="PANTHER" id="PTHR11731:SF200">
    <property type="entry name" value="DIPEPTIDYL PEPTIDASE 10, ISOFORM B"/>
    <property type="match status" value="1"/>
</dbReference>
<keyword evidence="8" id="KW-0720">Serine protease</keyword>
<dbReference type="OrthoDB" id="16520at2759"/>
<dbReference type="Proteomes" id="UP000324748">
    <property type="component" value="Unassembled WGS sequence"/>
</dbReference>
<keyword evidence="19" id="KW-1185">Reference proteome</keyword>
<evidence type="ECO:0000256" key="14">
    <source>
        <dbReference type="SAM" id="Phobius"/>
    </source>
</evidence>
<evidence type="ECO:0000256" key="4">
    <source>
        <dbReference type="ARBA" id="ARBA00022554"/>
    </source>
</evidence>
<comment type="caution">
    <text evidence="18">The sequence shown here is derived from an EMBL/GenBank/DDBJ whole genome shotgun (WGS) entry which is preliminary data.</text>
</comment>
<evidence type="ECO:0000256" key="11">
    <source>
        <dbReference type="ARBA" id="ARBA00023136"/>
    </source>
</evidence>
<dbReference type="GO" id="GO:0005886">
    <property type="term" value="C:plasma membrane"/>
    <property type="evidence" value="ECO:0007669"/>
    <property type="project" value="TreeGrafter"/>
</dbReference>
<evidence type="ECO:0000259" key="15">
    <source>
        <dbReference type="Pfam" id="PF00326"/>
    </source>
</evidence>
<keyword evidence="6 14" id="KW-0812">Transmembrane</keyword>
<feature type="domain" description="Peptidase S9 prolyl oligopeptidase catalytic" evidence="15">
    <location>
        <begin position="706"/>
        <end position="903"/>
    </location>
</feature>
<gene>
    <name evidence="17" type="ORF">PGT21_001302</name>
    <name evidence="18" type="ORF">PGTUg99_002696</name>
</gene>
<evidence type="ECO:0000313" key="20">
    <source>
        <dbReference type="Proteomes" id="UP000325313"/>
    </source>
</evidence>
<dbReference type="InterPro" id="IPR001375">
    <property type="entry name" value="Peptidase_S9_cat"/>
</dbReference>
<comment type="similarity">
    <text evidence="2">Belongs to the peptidase S9B family.</text>
</comment>
<evidence type="ECO:0000256" key="1">
    <source>
        <dbReference type="ARBA" id="ARBA00004576"/>
    </source>
</evidence>
<keyword evidence="7" id="KW-0378">Hydrolase</keyword>
<accession>A0A5B0S998</accession>
<dbReference type="GO" id="GO:0004177">
    <property type="term" value="F:aminopeptidase activity"/>
    <property type="evidence" value="ECO:0007669"/>
    <property type="project" value="UniProtKB-KW"/>
</dbReference>
<dbReference type="GO" id="GO:0004252">
    <property type="term" value="F:serine-type endopeptidase activity"/>
    <property type="evidence" value="ECO:0007669"/>
    <property type="project" value="InterPro"/>
</dbReference>
<dbReference type="AlphaFoldDB" id="A0A5B0S998"/>
<protein>
    <recommendedName>
        <fullName evidence="21">Dipeptidyl aminopeptidase</fullName>
    </recommendedName>
</protein>
<dbReference type="Proteomes" id="UP000325313">
    <property type="component" value="Unassembled WGS sequence"/>
</dbReference>
<dbReference type="GO" id="GO:0006508">
    <property type="term" value="P:proteolysis"/>
    <property type="evidence" value="ECO:0007669"/>
    <property type="project" value="UniProtKB-KW"/>
</dbReference>
<evidence type="ECO:0000313" key="17">
    <source>
        <dbReference type="EMBL" id="KAA1093870.1"/>
    </source>
</evidence>
<proteinExistence type="inferred from homology"/>
<keyword evidence="4" id="KW-0926">Vacuole</keyword>
<evidence type="ECO:0000256" key="12">
    <source>
        <dbReference type="ARBA" id="ARBA00023180"/>
    </source>
</evidence>
<sequence length="926" mass="104058">MKMKDYHSLGGVSSSRRRDSLDDSELEEGEDDEDYIINQTLLNHHQLTPNSHSLLPSPASQKNQQQQQPAPGLFSYSNKNKNNKSTIRSISSILILGSLAIGLLIWFNHQPTTTNNNNNQSTLSTINPNIFNQSPDGLSRISLNDALAGRFYVNRHSISWLDEAGDGVYSEITSTGIILKDLKTNSTKPLIQSHELVDPQHRPIYPEAFTVSSDLRYILVSTNSQPQWRHSKFSHYWIYDTLQRTVTSLRPDISPDEPRISIALWSPTGHSIAYVLDNDIYLLTSPDQVHSPLRITITGTPTIFNGICDWVYEEEVLEASEALWWSPDSNKLVWLSLDESNVPIYELKTYNPTSTVGKTTPYPNKTNMKYPKPGFSNPIVSVHVFDIQAHQDAMGNNPVKDAVSQLVLNSEFNDDDRIVMEVAWVSGHELIVRQINRIATREKTGYFDLSQLASYRAVSPTTQGRVVMDLDFVKFDGGWSEPGHFIKPIITGKDFAPGYLDIRINQAGFRHIAYFSPPDAQSPIFLSDGEWEVDGKISAVDFEKNLVYFVAANPSMERHLYSVKLPTKAELNQLRTEKVADLRGVSPVTPITTGVGYYDVSFSSMGGFYLLSYNGPSTPWQKLVKVEDPTFQILVEDNSALNTTLSKYALPTVHYTSIKNSIQQDMNIQEIRPYQMDLSGKTKYPVLFKVYGGPNSQTASKKFGIDWSYFLASSMDYLVVYVDGRGTGFKGREFRVGVRNQLGKIEALDVSTAAQYYAGLEYVDPERIGIWGWSYGGYLTCKTVESHSKDFSMALAVAPVTDWRFYDSIYTERYMSTPELNPLGYQTSAVSRAEGFGNLSFSLAHGSADDNVHFLNSASLLDRLTGSHIHGFQFRMFPDSDHSISARGAYKELFGWMTDFLLRRWGHGLASSVHLNQTIDIDALLN</sequence>
<dbReference type="PANTHER" id="PTHR11731">
    <property type="entry name" value="PROTEASE FAMILY S9B,C DIPEPTIDYL-PEPTIDASE IV-RELATED"/>
    <property type="match status" value="1"/>
</dbReference>
<organism evidence="18 20">
    <name type="scientific">Puccinia graminis f. sp. tritici</name>
    <dbReference type="NCBI Taxonomy" id="56615"/>
    <lineage>
        <taxon>Eukaryota</taxon>
        <taxon>Fungi</taxon>
        <taxon>Dikarya</taxon>
        <taxon>Basidiomycota</taxon>
        <taxon>Pucciniomycotina</taxon>
        <taxon>Pucciniomycetes</taxon>
        <taxon>Pucciniales</taxon>
        <taxon>Pucciniaceae</taxon>
        <taxon>Puccinia</taxon>
    </lineage>
</organism>
<comment type="subcellular location">
    <subcellularLocation>
        <location evidence="1">Vacuole membrane</location>
        <topology evidence="1">Single-pass type II membrane protein</topology>
    </subcellularLocation>
</comment>
<keyword evidence="10 14" id="KW-1133">Transmembrane helix</keyword>
<dbReference type="InterPro" id="IPR002471">
    <property type="entry name" value="Pept_S9_AS"/>
</dbReference>
<dbReference type="Gene3D" id="2.140.10.30">
    <property type="entry name" value="Dipeptidylpeptidase IV, N-terminal domain"/>
    <property type="match status" value="1"/>
</dbReference>
<name>A0A5B0S998_PUCGR</name>
<evidence type="ECO:0000256" key="5">
    <source>
        <dbReference type="ARBA" id="ARBA00022670"/>
    </source>
</evidence>
<evidence type="ECO:0000313" key="18">
    <source>
        <dbReference type="EMBL" id="KAA1134550.1"/>
    </source>
</evidence>
<keyword evidence="12" id="KW-0325">Glycoprotein</keyword>
<dbReference type="Pfam" id="PF00326">
    <property type="entry name" value="Peptidase_S9"/>
    <property type="match status" value="1"/>
</dbReference>
<dbReference type="SUPFAM" id="SSF82171">
    <property type="entry name" value="DPP6 N-terminal domain-like"/>
    <property type="match status" value="1"/>
</dbReference>
<feature type="transmembrane region" description="Helical" evidence="14">
    <location>
        <begin position="87"/>
        <end position="107"/>
    </location>
</feature>
<evidence type="ECO:0000256" key="13">
    <source>
        <dbReference type="SAM" id="MobiDB-lite"/>
    </source>
</evidence>
<keyword evidence="11 14" id="KW-0472">Membrane</keyword>
<feature type="region of interest" description="Disordered" evidence="13">
    <location>
        <begin position="1"/>
        <end position="34"/>
    </location>
</feature>
<dbReference type="InterPro" id="IPR002469">
    <property type="entry name" value="Peptidase_S9B_N"/>
</dbReference>
<feature type="domain" description="Dipeptidylpeptidase IV N-terminal" evidence="16">
    <location>
        <begin position="212"/>
        <end position="620"/>
    </location>
</feature>
<feature type="compositionally biased region" description="Acidic residues" evidence="13">
    <location>
        <begin position="22"/>
        <end position="34"/>
    </location>
</feature>
<dbReference type="GO" id="GO:0008239">
    <property type="term" value="F:dipeptidyl-peptidase activity"/>
    <property type="evidence" value="ECO:0007669"/>
    <property type="project" value="TreeGrafter"/>
</dbReference>
<keyword evidence="3" id="KW-0031">Aminopeptidase</keyword>
<dbReference type="Gene3D" id="3.40.50.1820">
    <property type="entry name" value="alpha/beta hydrolase"/>
    <property type="match status" value="1"/>
</dbReference>
<dbReference type="PROSITE" id="PS00708">
    <property type="entry name" value="PRO_ENDOPEP_SER"/>
    <property type="match status" value="1"/>
</dbReference>
<feature type="compositionally biased region" description="Low complexity" evidence="13">
    <location>
        <begin position="56"/>
        <end position="79"/>
    </location>
</feature>
<evidence type="ECO:0000256" key="10">
    <source>
        <dbReference type="ARBA" id="ARBA00022989"/>
    </source>
</evidence>
<evidence type="ECO:0000256" key="3">
    <source>
        <dbReference type="ARBA" id="ARBA00022438"/>
    </source>
</evidence>
<evidence type="ECO:0000256" key="7">
    <source>
        <dbReference type="ARBA" id="ARBA00022801"/>
    </source>
</evidence>
<reference evidence="19 20" key="1">
    <citation type="submission" date="2019-05" db="EMBL/GenBank/DDBJ databases">
        <title>Emergence of the Ug99 lineage of the wheat stem rust pathogen through somatic hybridization.</title>
        <authorList>
            <person name="Li F."/>
            <person name="Upadhyaya N.M."/>
            <person name="Sperschneider J."/>
            <person name="Matny O."/>
            <person name="Nguyen-Phuc H."/>
            <person name="Mago R."/>
            <person name="Raley C."/>
            <person name="Miller M.E."/>
            <person name="Silverstein K.A.T."/>
            <person name="Henningsen E."/>
            <person name="Hirsch C.D."/>
            <person name="Visser B."/>
            <person name="Pretorius Z.A."/>
            <person name="Steffenson B.J."/>
            <person name="Schwessinger B."/>
            <person name="Dodds P.N."/>
            <person name="Figueroa M."/>
        </authorList>
    </citation>
    <scope>NUCLEOTIDE SEQUENCE [LARGE SCALE GENOMIC DNA]</scope>
    <source>
        <strain evidence="17">21-0</strain>
        <strain evidence="18 20">Ug99</strain>
    </source>
</reference>
<evidence type="ECO:0000259" key="16">
    <source>
        <dbReference type="Pfam" id="PF00930"/>
    </source>
</evidence>
<dbReference type="InterPro" id="IPR029058">
    <property type="entry name" value="AB_hydrolase_fold"/>
</dbReference>
<keyword evidence="9" id="KW-0735">Signal-anchor</keyword>
<dbReference type="InterPro" id="IPR050278">
    <property type="entry name" value="Serine_Prot_S9B/DPPIV"/>
</dbReference>
<dbReference type="GO" id="GO:0005774">
    <property type="term" value="C:vacuolar membrane"/>
    <property type="evidence" value="ECO:0007669"/>
    <property type="project" value="UniProtKB-SubCell"/>
</dbReference>
<evidence type="ECO:0008006" key="21">
    <source>
        <dbReference type="Google" id="ProtNLM"/>
    </source>
</evidence>
<evidence type="ECO:0000313" key="19">
    <source>
        <dbReference type="Proteomes" id="UP000324748"/>
    </source>
</evidence>
<dbReference type="Pfam" id="PF00930">
    <property type="entry name" value="DPPIV_N"/>
    <property type="match status" value="1"/>
</dbReference>
<evidence type="ECO:0000256" key="2">
    <source>
        <dbReference type="ARBA" id="ARBA00006150"/>
    </source>
</evidence>
<dbReference type="EMBL" id="VSWC01000079">
    <property type="protein sequence ID" value="KAA1093870.1"/>
    <property type="molecule type" value="Genomic_DNA"/>
</dbReference>
<feature type="region of interest" description="Disordered" evidence="13">
    <location>
        <begin position="47"/>
        <end position="79"/>
    </location>
</feature>
<evidence type="ECO:0000256" key="8">
    <source>
        <dbReference type="ARBA" id="ARBA00022825"/>
    </source>
</evidence>
<keyword evidence="5" id="KW-0645">Protease</keyword>
<dbReference type="SUPFAM" id="SSF53474">
    <property type="entry name" value="alpha/beta-Hydrolases"/>
    <property type="match status" value="1"/>
</dbReference>
<evidence type="ECO:0000256" key="9">
    <source>
        <dbReference type="ARBA" id="ARBA00022968"/>
    </source>
</evidence>
<evidence type="ECO:0000256" key="6">
    <source>
        <dbReference type="ARBA" id="ARBA00022692"/>
    </source>
</evidence>
<dbReference type="EMBL" id="VDEP01000051">
    <property type="protein sequence ID" value="KAA1134550.1"/>
    <property type="molecule type" value="Genomic_DNA"/>
</dbReference>